<feature type="domain" description="NADH:quinone oxidoreductase/Mrp antiporter transmembrane" evidence="9">
    <location>
        <begin position="120"/>
        <end position="398"/>
    </location>
</feature>
<gene>
    <name evidence="10" type="ORF">EBE87_03960</name>
</gene>
<comment type="subcellular location">
    <subcellularLocation>
        <location evidence="1">Cell membrane</location>
        <topology evidence="1">Multi-pass membrane protein</topology>
    </subcellularLocation>
    <subcellularLocation>
        <location evidence="7">Membrane</location>
        <topology evidence="7">Multi-pass membrane protein</topology>
    </subcellularLocation>
</comment>
<dbReference type="Pfam" id="PF00361">
    <property type="entry name" value="Proton_antipo_M"/>
    <property type="match status" value="1"/>
</dbReference>
<feature type="transmembrane region" description="Helical" evidence="8">
    <location>
        <begin position="155"/>
        <end position="177"/>
    </location>
</feature>
<accession>A0ABX9VNL5</accession>
<evidence type="ECO:0000256" key="1">
    <source>
        <dbReference type="ARBA" id="ARBA00004651"/>
    </source>
</evidence>
<feature type="transmembrane region" description="Helical" evidence="8">
    <location>
        <begin position="37"/>
        <end position="61"/>
    </location>
</feature>
<feature type="transmembrane region" description="Helical" evidence="8">
    <location>
        <begin position="511"/>
        <end position="531"/>
    </location>
</feature>
<keyword evidence="2" id="KW-1003">Cell membrane</keyword>
<feature type="transmembrane region" description="Helical" evidence="8">
    <location>
        <begin position="312"/>
        <end position="338"/>
    </location>
</feature>
<protein>
    <recommendedName>
        <fullName evidence="9">NADH:quinone oxidoreductase/Mrp antiporter transmembrane domain-containing protein</fullName>
    </recommendedName>
</protein>
<dbReference type="PANTHER" id="PTHR42682:SF3">
    <property type="entry name" value="FORMATE HYDROGENLYASE SUBUNIT 3-RELATED"/>
    <property type="match status" value="1"/>
</dbReference>
<evidence type="ECO:0000313" key="11">
    <source>
        <dbReference type="Proteomes" id="UP000274097"/>
    </source>
</evidence>
<feature type="transmembrane region" description="Helical" evidence="8">
    <location>
        <begin position="224"/>
        <end position="241"/>
    </location>
</feature>
<feature type="transmembrane region" description="Helical" evidence="8">
    <location>
        <begin position="108"/>
        <end position="134"/>
    </location>
</feature>
<evidence type="ECO:0000256" key="3">
    <source>
        <dbReference type="ARBA" id="ARBA00022692"/>
    </source>
</evidence>
<dbReference type="EMBL" id="RFLX01000002">
    <property type="protein sequence ID" value="RMI26441.1"/>
    <property type="molecule type" value="Genomic_DNA"/>
</dbReference>
<proteinExistence type="predicted"/>
<evidence type="ECO:0000256" key="5">
    <source>
        <dbReference type="ARBA" id="ARBA00023002"/>
    </source>
</evidence>
<feature type="transmembrane region" description="Helical" evidence="8">
    <location>
        <begin position="253"/>
        <end position="272"/>
    </location>
</feature>
<reference evidence="10 11" key="1">
    <citation type="submission" date="2018-10" db="EMBL/GenBank/DDBJ databases">
        <title>Roseomonas sp. nov., isolated from feces of Tibetan antelopes in the Qinghai-Tibet plateau, China.</title>
        <authorList>
            <person name="Tian Z."/>
        </authorList>
    </citation>
    <scope>NUCLEOTIDE SEQUENCE [LARGE SCALE GENOMIC DNA]</scope>
    <source>
        <strain evidence="10 11">Z23</strain>
    </source>
</reference>
<feature type="transmembrane region" description="Helical" evidence="8">
    <location>
        <begin position="457"/>
        <end position="477"/>
    </location>
</feature>
<comment type="caution">
    <text evidence="10">The sequence shown here is derived from an EMBL/GenBank/DDBJ whole genome shotgun (WGS) entry which is preliminary data.</text>
</comment>
<feature type="transmembrane region" description="Helical" evidence="8">
    <location>
        <begin position="359"/>
        <end position="392"/>
    </location>
</feature>
<keyword evidence="3 7" id="KW-0812">Transmembrane</keyword>
<name>A0ABX9VNL5_9PROT</name>
<evidence type="ECO:0000256" key="6">
    <source>
        <dbReference type="ARBA" id="ARBA00023136"/>
    </source>
</evidence>
<feature type="transmembrane region" description="Helical" evidence="8">
    <location>
        <begin position="284"/>
        <end position="306"/>
    </location>
</feature>
<feature type="transmembrane region" description="Helical" evidence="8">
    <location>
        <begin position="609"/>
        <end position="628"/>
    </location>
</feature>
<keyword evidence="6 8" id="KW-0472">Membrane</keyword>
<keyword evidence="5" id="KW-0560">Oxidoreductase</keyword>
<feature type="transmembrane region" description="Helical" evidence="8">
    <location>
        <begin position="197"/>
        <end position="217"/>
    </location>
</feature>
<dbReference type="RefSeq" id="WP_122139888.1">
    <property type="nucleotide sequence ID" value="NZ_RFLX01000002.1"/>
</dbReference>
<organism evidence="10 11">
    <name type="scientific">Teichococcus wenyumeiae</name>
    <dbReference type="NCBI Taxonomy" id="2478470"/>
    <lineage>
        <taxon>Bacteria</taxon>
        <taxon>Pseudomonadati</taxon>
        <taxon>Pseudomonadota</taxon>
        <taxon>Alphaproteobacteria</taxon>
        <taxon>Acetobacterales</taxon>
        <taxon>Roseomonadaceae</taxon>
        <taxon>Roseomonas</taxon>
    </lineage>
</organism>
<dbReference type="PANTHER" id="PTHR42682">
    <property type="entry name" value="HYDROGENASE-4 COMPONENT F"/>
    <property type="match status" value="1"/>
</dbReference>
<keyword evidence="4 8" id="KW-1133">Transmembrane helix</keyword>
<evidence type="ECO:0000313" key="10">
    <source>
        <dbReference type="EMBL" id="RMI26441.1"/>
    </source>
</evidence>
<feature type="transmembrane region" description="Helical" evidence="8">
    <location>
        <begin position="73"/>
        <end position="96"/>
    </location>
</feature>
<evidence type="ECO:0000256" key="8">
    <source>
        <dbReference type="SAM" id="Phobius"/>
    </source>
</evidence>
<sequence>MIPWMLSGLLAFLALLAALGAAGRARAVQGGVALASAGFVLLGLAALWQGGTVPVLLPFGPPWAPLSRGPDGLSAWFLMLLGLAGLPAALAGWAAADQAPRRLMLWPLLLAGLALALSAADAFGLLLGFALAALTAHALLSAEGAWVTNPRLGRLDLLATLLSVTALAVAVGLLTGLSGDLSFAGLRAAPPEAGQAAAILLLVLPAAAARAALPLLAPLPPGPALLLVGGAMPPMAIYLLARLLLDLGGPAQPLWWGTPLLAGGALLALAGALRALRQAELSPLLGGVALAHLGLVGAGLGLAAALRAADLAPLAAMAAGAALLHLPAQALFLALLWLSAGEVALGAGARHLDRLGGLIHVMPILAWVSLAGAAAAALLPPFAGFAGGWLLLQALFSAWRAGPLGFQLLTAGAVALLGLAMASLAAALLRFWGLCFLGRPRAPRTLGAAEVAPLPRALLLALLLLSTLLGLLPGPLLRLAEPALLLLTGHGGGPELGGLISTSAGPLAADYAPLGLGLLLALLLALAAGAMRHASPHPSVSAPPWDDGFMAPPPHLPFGDPATQPDAAGLATPMRPLLPRWPGLPGAVRLPGRPRWRLRPARRGTARRALRFSLGAVVMVLLLLAWLGGGA</sequence>
<feature type="transmembrane region" description="Helical" evidence="8">
    <location>
        <begin position="404"/>
        <end position="437"/>
    </location>
</feature>
<keyword evidence="11" id="KW-1185">Reference proteome</keyword>
<evidence type="ECO:0000256" key="7">
    <source>
        <dbReference type="RuleBase" id="RU000320"/>
    </source>
</evidence>
<dbReference type="InterPro" id="IPR001750">
    <property type="entry name" value="ND/Mrp_TM"/>
</dbReference>
<evidence type="ECO:0000256" key="2">
    <source>
        <dbReference type="ARBA" id="ARBA00022475"/>
    </source>
</evidence>
<dbReference type="InterPro" id="IPR052175">
    <property type="entry name" value="ComplexI-like_HydComp"/>
</dbReference>
<evidence type="ECO:0000256" key="4">
    <source>
        <dbReference type="ARBA" id="ARBA00022989"/>
    </source>
</evidence>
<dbReference type="Proteomes" id="UP000274097">
    <property type="component" value="Unassembled WGS sequence"/>
</dbReference>
<evidence type="ECO:0000259" key="9">
    <source>
        <dbReference type="Pfam" id="PF00361"/>
    </source>
</evidence>